<dbReference type="RefSeq" id="WP_002298401.1">
    <property type="nucleotide sequence ID" value="NZ_BTRN01000072.1"/>
</dbReference>
<evidence type="ECO:0000313" key="4">
    <source>
        <dbReference type="Proteomes" id="UP000070452"/>
    </source>
</evidence>
<dbReference type="Proteomes" id="UP000070452">
    <property type="component" value="Unassembled WGS sequence"/>
</dbReference>
<dbReference type="SUPFAM" id="SSF57783">
    <property type="entry name" value="Zinc beta-ribbon"/>
    <property type="match status" value="1"/>
</dbReference>
<dbReference type="Proteomes" id="UP000191171">
    <property type="component" value="Unassembled WGS sequence"/>
</dbReference>
<dbReference type="Gene3D" id="3.90.580.10">
    <property type="entry name" value="Zinc finger, CHC2-type domain"/>
    <property type="match status" value="1"/>
</dbReference>
<dbReference type="EMBL" id="QHGU01000081">
    <property type="protein sequence ID" value="PZM54581.1"/>
    <property type="molecule type" value="Genomic_DNA"/>
</dbReference>
<dbReference type="AlphaFoldDB" id="A0A132P8L8"/>
<reference evidence="2 5" key="2">
    <citation type="submission" date="2017-02" db="EMBL/GenBank/DDBJ databases">
        <title>Clonality and virulence of isolates of VRE in Hematopoietic Stem Cell Transplanted (HSCT) patients.</title>
        <authorList>
            <person name="Marchi A.P."/>
            <person name="Martins R.C."/>
            <person name="Marie S.K."/>
            <person name="Levin A.S."/>
            <person name="Costa S.F."/>
        </authorList>
    </citation>
    <scope>NUCLEOTIDE SEQUENCE [LARGE SCALE GENOMIC DNA]</scope>
    <source>
        <strain evidence="2 5">LIM1759</strain>
    </source>
</reference>
<gene>
    <name evidence="1" type="ORF">AWT83_07455</name>
    <name evidence="2" type="ORF">B1P95_02080</name>
    <name evidence="3" type="ORF">DKP91_12400</name>
</gene>
<evidence type="ECO:0000313" key="1">
    <source>
        <dbReference type="EMBL" id="KWX18312.1"/>
    </source>
</evidence>
<organism evidence="1 4">
    <name type="scientific">Enterococcus faecium</name>
    <name type="common">Streptococcus faecium</name>
    <dbReference type="NCBI Taxonomy" id="1352"/>
    <lineage>
        <taxon>Bacteria</taxon>
        <taxon>Bacillati</taxon>
        <taxon>Bacillota</taxon>
        <taxon>Bacilli</taxon>
        <taxon>Lactobacillales</taxon>
        <taxon>Enterococcaceae</taxon>
        <taxon>Enterococcus</taxon>
    </lineage>
</organism>
<proteinExistence type="predicted"/>
<evidence type="ECO:0000313" key="6">
    <source>
        <dbReference type="Proteomes" id="UP000249070"/>
    </source>
</evidence>
<dbReference type="GO" id="GO:0008270">
    <property type="term" value="F:zinc ion binding"/>
    <property type="evidence" value="ECO:0007669"/>
    <property type="project" value="InterPro"/>
</dbReference>
<evidence type="ECO:0000313" key="3">
    <source>
        <dbReference type="EMBL" id="PZM54581.1"/>
    </source>
</evidence>
<accession>A0A132P8L8</accession>
<dbReference type="EMBL" id="LRHK01000001">
    <property type="protein sequence ID" value="KWX18312.1"/>
    <property type="molecule type" value="Genomic_DNA"/>
</dbReference>
<name>A0A132P8L8_ENTFC</name>
<dbReference type="Proteomes" id="UP000249070">
    <property type="component" value="Unassembled WGS sequence"/>
</dbReference>
<evidence type="ECO:0000313" key="2">
    <source>
        <dbReference type="EMBL" id="OOL83737.1"/>
    </source>
</evidence>
<dbReference type="GO" id="GO:0003677">
    <property type="term" value="F:DNA binding"/>
    <property type="evidence" value="ECO:0007669"/>
    <property type="project" value="InterPro"/>
</dbReference>
<sequence length="665" mass="77410">METSMINIPIYVDQEKLLEKPVTKKEKTDVRDRCLDNYREVTRDEFVEILNSSQSFIPSKTKNKGNDKESFVETRVIILDVDNTVKDEKGKVVDLSKDDSRYLSIEKVLSINLVHNSAFAIQKSIRYSENLEKYKIVFLLKEAITDYGKMVAVYEYLKKNIPGCDDNVNASNRMFFGGYKSDAVIIINEDNMLDITELPIDFTMTCSKNCQSDSGREYELVNETDFVKLIKNDDKEEMKQWFKDCLFDSSDMSFNEIYERLLTIDMNKLLKSSKNLRCLFHNDHNPSASIFTSKTGHSIFYCHSSNCDISENFIGVVMLILKKDSRVETFNWLLENLDLYPTHFRKLKEESKVLFDTLESMKDKLFRTIRNYLEEMRRVYDVLLSDVNFFDDSKESVTCILSGEQLAKKMSSYYGKTYDIDKCNKLLSLMTFIGLIKKLDDEDVPLKMLEYLNRLKEEKALGNFNHKRSNVYRLDVFNATSVIQKLNEDILPLLEKIHFTYQYFSYEWVKICFNEKEAKRVFPQNSRSELSKEKQLILDEAHEVLQGLSWQGTYLMTEKELINTVCERLRNVGDNSVKNALIKNRGYFVKQGFTLERASKDIKKLYNVKASSSFLIYLAKGAGIDETIKELILSGAGIVPLYQFTSVTRDDGRRVRKRKDPIVLN</sequence>
<dbReference type="EMBL" id="MVGJ01000010">
    <property type="protein sequence ID" value="OOL83737.1"/>
    <property type="molecule type" value="Genomic_DNA"/>
</dbReference>
<comment type="caution">
    <text evidence="1">The sequence shown here is derived from an EMBL/GenBank/DDBJ whole genome shotgun (WGS) entry which is preliminary data.</text>
</comment>
<reference evidence="1 4" key="1">
    <citation type="submission" date="2016-01" db="EMBL/GenBank/DDBJ databases">
        <title>Molecular Mechanisms for transfer of large genomic segments between Enterococcus faecium strains.</title>
        <authorList>
            <person name="Garcia-Solache M.A."/>
            <person name="Lebreton F."/>
            <person name="Mclaughlin R.E."/>
            <person name="Whiteaker J.D."/>
            <person name="Gilmore M.S."/>
            <person name="Rice L.B."/>
        </authorList>
    </citation>
    <scope>NUCLEOTIDE SEQUENCE [LARGE SCALE GENOMIC DNA]</scope>
    <source>
        <strain evidence="1 4">D344RRF x C68</strain>
    </source>
</reference>
<evidence type="ECO:0000313" key="5">
    <source>
        <dbReference type="Proteomes" id="UP000191171"/>
    </source>
</evidence>
<protein>
    <submittedName>
        <fullName evidence="1">Uncharacterized protein</fullName>
    </submittedName>
</protein>
<dbReference type="GO" id="GO:0006260">
    <property type="term" value="P:DNA replication"/>
    <property type="evidence" value="ECO:0007669"/>
    <property type="project" value="InterPro"/>
</dbReference>
<reference evidence="3 6" key="3">
    <citation type="submission" date="2018-05" db="EMBL/GenBank/DDBJ databases">
        <title>Vancomycin-resistant Enterococcus faecium strain from Chelyabinsk, Russia.</title>
        <authorList>
            <person name="Gostev V."/>
            <person name="Goncharov A."/>
            <person name="Kolodzhieva V."/>
            <person name="Suvorov A."/>
            <person name="Sidorenko S."/>
            <person name="Zueva L."/>
        </authorList>
    </citation>
    <scope>NUCLEOTIDE SEQUENCE [LARGE SCALE GENOMIC DNA]</scope>
    <source>
        <strain evidence="3 6">20</strain>
    </source>
</reference>
<dbReference type="InterPro" id="IPR036977">
    <property type="entry name" value="DNA_primase_Znf_CHC2"/>
</dbReference>